<evidence type="ECO:0000259" key="4">
    <source>
        <dbReference type="PROSITE" id="PS50011"/>
    </source>
</evidence>
<accession>A0A166SDB1</accession>
<dbReference type="STRING" id="436010.A0A166SDB1"/>
<dbReference type="PANTHER" id="PTHR24055">
    <property type="entry name" value="MITOGEN-ACTIVATED PROTEIN KINASE"/>
    <property type="match status" value="1"/>
</dbReference>
<evidence type="ECO:0000313" key="6">
    <source>
        <dbReference type="Proteomes" id="UP000076532"/>
    </source>
</evidence>
<evidence type="ECO:0000313" key="5">
    <source>
        <dbReference type="EMBL" id="KZP29315.1"/>
    </source>
</evidence>
<dbReference type="InterPro" id="IPR050117">
    <property type="entry name" value="MAPK"/>
</dbReference>
<dbReference type="Gene3D" id="1.10.510.10">
    <property type="entry name" value="Transferase(Phosphotransferase) domain 1"/>
    <property type="match status" value="1"/>
</dbReference>
<evidence type="ECO:0000256" key="1">
    <source>
        <dbReference type="ARBA" id="ARBA00022527"/>
    </source>
</evidence>
<organism evidence="5 6">
    <name type="scientific">Athelia psychrophila</name>
    <dbReference type="NCBI Taxonomy" id="1759441"/>
    <lineage>
        <taxon>Eukaryota</taxon>
        <taxon>Fungi</taxon>
        <taxon>Dikarya</taxon>
        <taxon>Basidiomycota</taxon>
        <taxon>Agaricomycotina</taxon>
        <taxon>Agaricomycetes</taxon>
        <taxon>Agaricomycetidae</taxon>
        <taxon>Atheliales</taxon>
        <taxon>Atheliaceae</taxon>
        <taxon>Athelia</taxon>
    </lineage>
</organism>
<dbReference type="GO" id="GO:0005524">
    <property type="term" value="F:ATP binding"/>
    <property type="evidence" value="ECO:0007669"/>
    <property type="project" value="UniProtKB-KW"/>
</dbReference>
<reference evidence="5 6" key="1">
    <citation type="journal article" date="2016" name="Mol. Biol. Evol.">
        <title>Comparative Genomics of Early-Diverging Mushroom-Forming Fungi Provides Insights into the Origins of Lignocellulose Decay Capabilities.</title>
        <authorList>
            <person name="Nagy L.G."/>
            <person name="Riley R."/>
            <person name="Tritt A."/>
            <person name="Adam C."/>
            <person name="Daum C."/>
            <person name="Floudas D."/>
            <person name="Sun H."/>
            <person name="Yadav J.S."/>
            <person name="Pangilinan J."/>
            <person name="Larsson K.H."/>
            <person name="Matsuura K."/>
            <person name="Barry K."/>
            <person name="Labutti K."/>
            <person name="Kuo R."/>
            <person name="Ohm R.A."/>
            <person name="Bhattacharya S.S."/>
            <person name="Shirouzu T."/>
            <person name="Yoshinaga Y."/>
            <person name="Martin F.M."/>
            <person name="Grigoriev I.V."/>
            <person name="Hibbett D.S."/>
        </authorList>
    </citation>
    <scope>NUCLEOTIDE SEQUENCE [LARGE SCALE GENOMIC DNA]</scope>
    <source>
        <strain evidence="5 6">CBS 109695</strain>
    </source>
</reference>
<evidence type="ECO:0000256" key="2">
    <source>
        <dbReference type="ARBA" id="ARBA00022741"/>
    </source>
</evidence>
<gene>
    <name evidence="5" type="ORF">FIBSPDRAFT_851712</name>
</gene>
<proteinExistence type="predicted"/>
<dbReference type="SUPFAM" id="SSF56112">
    <property type="entry name" value="Protein kinase-like (PK-like)"/>
    <property type="match status" value="1"/>
</dbReference>
<dbReference type="InterPro" id="IPR011009">
    <property type="entry name" value="Kinase-like_dom_sf"/>
</dbReference>
<keyword evidence="1" id="KW-0723">Serine/threonine-protein kinase</keyword>
<dbReference type="EMBL" id="KV417499">
    <property type="protein sequence ID" value="KZP29315.1"/>
    <property type="molecule type" value="Genomic_DNA"/>
</dbReference>
<keyword evidence="1" id="KW-0418">Kinase</keyword>
<dbReference type="PROSITE" id="PS00108">
    <property type="entry name" value="PROTEIN_KINASE_ST"/>
    <property type="match status" value="1"/>
</dbReference>
<evidence type="ECO:0000256" key="3">
    <source>
        <dbReference type="ARBA" id="ARBA00022840"/>
    </source>
</evidence>
<dbReference type="OrthoDB" id="413582at2759"/>
<dbReference type="GO" id="GO:0004674">
    <property type="term" value="F:protein serine/threonine kinase activity"/>
    <property type="evidence" value="ECO:0007669"/>
    <property type="project" value="UniProtKB-KW"/>
</dbReference>
<keyword evidence="3" id="KW-0067">ATP-binding</keyword>
<feature type="domain" description="Protein kinase" evidence="4">
    <location>
        <begin position="1"/>
        <end position="291"/>
    </location>
</feature>
<keyword evidence="1" id="KW-0808">Transferase</keyword>
<protein>
    <submittedName>
        <fullName evidence="5">Kinase-like protein</fullName>
    </submittedName>
</protein>
<dbReference type="InterPro" id="IPR000719">
    <property type="entry name" value="Prot_kinase_dom"/>
</dbReference>
<dbReference type="PROSITE" id="PS50011">
    <property type="entry name" value="PROTEIN_KINASE_DOM"/>
    <property type="match status" value="1"/>
</dbReference>
<dbReference type="Proteomes" id="UP000076532">
    <property type="component" value="Unassembled WGS sequence"/>
</dbReference>
<keyword evidence="6" id="KW-1185">Reference proteome</keyword>
<dbReference type="InterPro" id="IPR008271">
    <property type="entry name" value="Ser/Thr_kinase_AS"/>
</dbReference>
<sequence>MPYIPYSLVDLLASPSFSPHPLVSFSFTVDAFPNPKQMGFLLLAKSIIYQVLSALAYLHDPAQGVIAHRDVKPANVLLARDGHVKLIDFGISWKQNEEEKDKEHDLWRECAGNLYFEVSTGCYRAPELLFGPRTYDAPATDLWSLGAMFAEFFTPLRLVSEDEDSDEEDGDEDSGDKTLTPFILPSALRPGNPGTTWCRDSLFDAARGEIGLAWSIFKTFGTPTDETWPTFQDLPNAKLVQFTSAPAVHLPSLLPNLPSSPDLACDLLKRFIVYPQSERLKAAEALNHPWFIADPPALVPVGYSLASAETALAMQRDGKTLGEWICTILPHRPLLPGDET</sequence>
<dbReference type="SMART" id="SM00220">
    <property type="entry name" value="S_TKc"/>
    <property type="match status" value="1"/>
</dbReference>
<dbReference type="Pfam" id="PF00069">
    <property type="entry name" value="Pkinase"/>
    <property type="match status" value="1"/>
</dbReference>
<name>A0A166SDB1_9AGAM</name>
<keyword evidence="2" id="KW-0547">Nucleotide-binding</keyword>
<dbReference type="AlphaFoldDB" id="A0A166SDB1"/>